<dbReference type="EMBL" id="AVOT02014917">
    <property type="protein sequence ID" value="MBW0498818.1"/>
    <property type="molecule type" value="Genomic_DNA"/>
</dbReference>
<reference evidence="1" key="1">
    <citation type="submission" date="2021-03" db="EMBL/GenBank/DDBJ databases">
        <title>Draft genome sequence of rust myrtle Austropuccinia psidii MF-1, a brazilian biotype.</title>
        <authorList>
            <person name="Quecine M.C."/>
            <person name="Pachon D.M.R."/>
            <person name="Bonatelli M.L."/>
            <person name="Correr F.H."/>
            <person name="Franceschini L.M."/>
            <person name="Leite T.F."/>
            <person name="Margarido G.R.A."/>
            <person name="Almeida C.A."/>
            <person name="Ferrarezi J.A."/>
            <person name="Labate C.A."/>
        </authorList>
    </citation>
    <scope>NUCLEOTIDE SEQUENCE</scope>
    <source>
        <strain evidence="1">MF-1</strain>
    </source>
</reference>
<proteinExistence type="predicted"/>
<evidence type="ECO:0000313" key="1">
    <source>
        <dbReference type="EMBL" id="MBW0498818.1"/>
    </source>
</evidence>
<dbReference type="InterPro" id="IPR043128">
    <property type="entry name" value="Rev_trsase/Diguanyl_cyclase"/>
</dbReference>
<accession>A0A9Q3HB36</accession>
<dbReference type="OrthoDB" id="3364103at2759"/>
<evidence type="ECO:0000313" key="2">
    <source>
        <dbReference type="Proteomes" id="UP000765509"/>
    </source>
</evidence>
<sequence length="95" mass="10905">MQHIDRVLSKSTPIDVNVSLRNFNFTQQELLELGHKVSGLNLSIDQNKVAAVLLKPVPKNIKEMQLFLGFSSYYRNHIRHFANITSSLDKFCSKM</sequence>
<protein>
    <submittedName>
        <fullName evidence="1">Uncharacterized protein</fullName>
    </submittedName>
</protein>
<dbReference type="SUPFAM" id="SSF56672">
    <property type="entry name" value="DNA/RNA polymerases"/>
    <property type="match status" value="1"/>
</dbReference>
<name>A0A9Q3HB36_9BASI</name>
<comment type="caution">
    <text evidence="1">The sequence shown here is derived from an EMBL/GenBank/DDBJ whole genome shotgun (WGS) entry which is preliminary data.</text>
</comment>
<dbReference type="PANTHER" id="PTHR33064:SF37">
    <property type="entry name" value="RIBONUCLEASE H"/>
    <property type="match status" value="1"/>
</dbReference>
<dbReference type="InterPro" id="IPR051320">
    <property type="entry name" value="Viral_Replic_Matur_Polypro"/>
</dbReference>
<dbReference type="Proteomes" id="UP000765509">
    <property type="component" value="Unassembled WGS sequence"/>
</dbReference>
<dbReference type="AlphaFoldDB" id="A0A9Q3HB36"/>
<dbReference type="PANTHER" id="PTHR33064">
    <property type="entry name" value="POL PROTEIN"/>
    <property type="match status" value="1"/>
</dbReference>
<organism evidence="1 2">
    <name type="scientific">Austropuccinia psidii MF-1</name>
    <dbReference type="NCBI Taxonomy" id="1389203"/>
    <lineage>
        <taxon>Eukaryota</taxon>
        <taxon>Fungi</taxon>
        <taxon>Dikarya</taxon>
        <taxon>Basidiomycota</taxon>
        <taxon>Pucciniomycotina</taxon>
        <taxon>Pucciniomycetes</taxon>
        <taxon>Pucciniales</taxon>
        <taxon>Sphaerophragmiaceae</taxon>
        <taxon>Austropuccinia</taxon>
    </lineage>
</organism>
<dbReference type="InterPro" id="IPR043502">
    <property type="entry name" value="DNA/RNA_pol_sf"/>
</dbReference>
<gene>
    <name evidence="1" type="ORF">O181_038533</name>
</gene>
<dbReference type="Gene3D" id="3.30.70.270">
    <property type="match status" value="1"/>
</dbReference>
<keyword evidence="2" id="KW-1185">Reference proteome</keyword>